<dbReference type="AlphaFoldDB" id="A0A2U3DA83"/>
<dbReference type="GO" id="GO:0016787">
    <property type="term" value="F:hydrolase activity"/>
    <property type="evidence" value="ECO:0007669"/>
    <property type="project" value="UniProtKB-UniRule"/>
</dbReference>
<protein>
    <recommendedName>
        <fullName evidence="5">PNPLA domain-containing protein</fullName>
    </recommendedName>
</protein>
<name>A0A2U3DA83_SULT2</name>
<organism evidence="6 7">
    <name type="scientific">Sulfoacidibacillus thermotolerans</name>
    <name type="common">Acidibacillus sulfuroxidans</name>
    <dbReference type="NCBI Taxonomy" id="1765684"/>
    <lineage>
        <taxon>Bacteria</taxon>
        <taxon>Bacillati</taxon>
        <taxon>Bacillota</taxon>
        <taxon>Bacilli</taxon>
        <taxon>Bacillales</taxon>
        <taxon>Alicyclobacillaceae</taxon>
        <taxon>Sulfoacidibacillus</taxon>
    </lineage>
</organism>
<feature type="short sequence motif" description="GXSXG" evidence="4">
    <location>
        <begin position="36"/>
        <end position="40"/>
    </location>
</feature>
<dbReference type="Proteomes" id="UP000245380">
    <property type="component" value="Unassembled WGS sequence"/>
</dbReference>
<feature type="active site" description="Nucleophile" evidence="4">
    <location>
        <position position="38"/>
    </location>
</feature>
<dbReference type="Gene3D" id="3.40.1090.10">
    <property type="entry name" value="Cytosolic phospholipase A2 catalytic domain"/>
    <property type="match status" value="2"/>
</dbReference>
<evidence type="ECO:0000313" key="7">
    <source>
        <dbReference type="Proteomes" id="UP000245380"/>
    </source>
</evidence>
<feature type="domain" description="PNPLA" evidence="5">
    <location>
        <begin position="5"/>
        <end position="197"/>
    </location>
</feature>
<evidence type="ECO:0000256" key="2">
    <source>
        <dbReference type="ARBA" id="ARBA00022963"/>
    </source>
</evidence>
<comment type="caution">
    <text evidence="6">The sequence shown here is derived from an EMBL/GenBank/DDBJ whole genome shotgun (WGS) entry which is preliminary data.</text>
</comment>
<dbReference type="InterPro" id="IPR050301">
    <property type="entry name" value="NTE"/>
</dbReference>
<proteinExistence type="predicted"/>
<feature type="active site" description="Proton acceptor" evidence="4">
    <location>
        <position position="184"/>
    </location>
</feature>
<evidence type="ECO:0000313" key="6">
    <source>
        <dbReference type="EMBL" id="PWI58173.1"/>
    </source>
</evidence>
<reference evidence="6 7" key="1">
    <citation type="submission" date="2016-11" db="EMBL/GenBank/DDBJ databases">
        <title>Comparative genomics of Acidibacillus ferroxidans species.</title>
        <authorList>
            <person name="Oliveira G."/>
            <person name="Nunes G."/>
            <person name="Oliveira R."/>
            <person name="Araujo F."/>
            <person name="Salim A."/>
            <person name="Scholte L."/>
            <person name="Morais D."/>
            <person name="Nancucheo I."/>
            <person name="Johnson D.B."/>
            <person name="Grail B."/>
            <person name="Bittencourt J."/>
            <person name="Valadares R."/>
        </authorList>
    </citation>
    <scope>NUCLEOTIDE SEQUENCE [LARGE SCALE GENOMIC DNA]</scope>
    <source>
        <strain evidence="6 7">Y002</strain>
    </source>
</reference>
<dbReference type="PANTHER" id="PTHR14226:SF29">
    <property type="entry name" value="NEUROPATHY TARGET ESTERASE SWS"/>
    <property type="match status" value="1"/>
</dbReference>
<evidence type="ECO:0000256" key="1">
    <source>
        <dbReference type="ARBA" id="ARBA00022801"/>
    </source>
</evidence>
<sequence length="292" mass="31437">MKIGLALAGGGASGGAHIGVLRALEEAQIPIDLIGGTSSGAMVAGLYAAGVTTSDMLRLLPSLTRRHIDIDFTLLPRIFTRKYPGGLLRGDRLYQFIRSAVQEQSMSNVRIPLAIAATNLQTGREVIFSSHPCIAPNVRGIADEFHFPLWETITDISLAKAIRASISIPFVFQPIEFNEMILADGGLVDNCPVLPVRTMGADLVIAVDTITPFLRLRGKLLLKARTLAQQVINIGLGRHAALSALQADLFLAPPVGPIGALDFPRLASVAELGYEYTKKRIPYILHALSLRT</sequence>
<keyword evidence="3 4" id="KW-0443">Lipid metabolism</keyword>
<dbReference type="RefSeq" id="WP_181362884.1">
    <property type="nucleotide sequence ID" value="NZ_MPDK01000005.1"/>
</dbReference>
<keyword evidence="1 4" id="KW-0378">Hydrolase</keyword>
<dbReference type="EMBL" id="MPDK01000005">
    <property type="protein sequence ID" value="PWI58173.1"/>
    <property type="molecule type" value="Genomic_DNA"/>
</dbReference>
<dbReference type="SUPFAM" id="SSF52151">
    <property type="entry name" value="FabD/lysophospholipase-like"/>
    <property type="match status" value="1"/>
</dbReference>
<accession>A0A2U3DA83</accession>
<gene>
    <name evidence="6" type="ORF">BM613_04350</name>
</gene>
<dbReference type="InterPro" id="IPR016035">
    <property type="entry name" value="Acyl_Trfase/lysoPLipase"/>
</dbReference>
<dbReference type="PANTHER" id="PTHR14226">
    <property type="entry name" value="NEUROPATHY TARGET ESTERASE/SWISS CHEESE D.MELANOGASTER"/>
    <property type="match status" value="1"/>
</dbReference>
<evidence type="ECO:0000256" key="4">
    <source>
        <dbReference type="PROSITE-ProRule" id="PRU01161"/>
    </source>
</evidence>
<evidence type="ECO:0000256" key="3">
    <source>
        <dbReference type="ARBA" id="ARBA00023098"/>
    </source>
</evidence>
<feature type="short sequence motif" description="DGA/G" evidence="4">
    <location>
        <begin position="184"/>
        <end position="186"/>
    </location>
</feature>
<evidence type="ECO:0000259" key="5">
    <source>
        <dbReference type="PROSITE" id="PS51635"/>
    </source>
</evidence>
<feature type="short sequence motif" description="GXGXXG" evidence="4">
    <location>
        <begin position="9"/>
        <end position="14"/>
    </location>
</feature>
<dbReference type="Pfam" id="PF01734">
    <property type="entry name" value="Patatin"/>
    <property type="match status" value="1"/>
</dbReference>
<keyword evidence="2 4" id="KW-0442">Lipid degradation</keyword>
<dbReference type="InterPro" id="IPR002641">
    <property type="entry name" value="PNPLA_dom"/>
</dbReference>
<keyword evidence="7" id="KW-1185">Reference proteome</keyword>
<dbReference type="PROSITE" id="PS51635">
    <property type="entry name" value="PNPLA"/>
    <property type="match status" value="1"/>
</dbReference>
<dbReference type="GO" id="GO:0016042">
    <property type="term" value="P:lipid catabolic process"/>
    <property type="evidence" value="ECO:0007669"/>
    <property type="project" value="UniProtKB-UniRule"/>
</dbReference>